<dbReference type="InterPro" id="IPR006311">
    <property type="entry name" value="TAT_signal"/>
</dbReference>
<evidence type="ECO:0000313" key="3">
    <source>
        <dbReference type="Proteomes" id="UP000037397"/>
    </source>
</evidence>
<sequence>MSLSRRTFLVSTGAAGLSLALSGRAEALHTVQPGPRAGYGPLLPDPAGVLDLPRGFRYQILSREGGQLLSGQGLVPGSHDGMGSFAGPRNHTHLVRNHENYPDAVHTVPTDGLDTTYDPGAGGGTTNLVLDAALRPREEYVSLGGTAINCSGGHTPWKTWLTCEETEGRAGTNGYTKDHGWIFEVDPYDNRRNADPTPLTDMGRFMHEAVAVDPATGVVYETEDAFSGAPLGSFYRFLPHRPLGGHGSLRAGGTLQAMHAPGLTDMSLVREPGTTFTGVEWFDVPDPTAAVTPVRAQDYAKPIVRGQKLEGCWWGDADGCVYFVSSFARPKDGSAAVHDGQVWKHDPSAGTLTLEIIFNGTDADDTYECPDNICMSPYGGLMMCEDSSGENYLLGTTRDGEPFTFARNRQELSPGETGELSGVSFSADGRTLFFNVYTPGTTFAVTGPWRRHG</sequence>
<dbReference type="Proteomes" id="UP000037397">
    <property type="component" value="Unassembled WGS sequence"/>
</dbReference>
<dbReference type="PROSITE" id="PS51318">
    <property type="entry name" value="TAT"/>
    <property type="match status" value="1"/>
</dbReference>
<dbReference type="InterPro" id="IPR008557">
    <property type="entry name" value="PhoX"/>
</dbReference>
<dbReference type="PATRIC" id="fig|1631356.3.peg.11"/>
<name>A0A0L6CNI7_9MICO</name>
<gene>
    <name evidence="1" type="ORF">VV01_00430</name>
    <name evidence="2" type="ORF">VV01_21265</name>
</gene>
<protein>
    <submittedName>
        <fullName evidence="2">Tat pathway signal sequence domain protein</fullName>
    </submittedName>
</protein>
<dbReference type="PANTHER" id="PTHR35399">
    <property type="entry name" value="SLR8030 PROTEIN"/>
    <property type="match status" value="1"/>
</dbReference>
<dbReference type="EMBL" id="LAIR01000002">
    <property type="protein sequence ID" value="KNX39083.1"/>
    <property type="molecule type" value="Genomic_DNA"/>
</dbReference>
<proteinExistence type="predicted"/>
<evidence type="ECO:0000313" key="2">
    <source>
        <dbReference type="EMBL" id="KNX39083.1"/>
    </source>
</evidence>
<dbReference type="SUPFAM" id="SSF63829">
    <property type="entry name" value="Calcium-dependent phosphotriesterase"/>
    <property type="match status" value="1"/>
</dbReference>
<dbReference type="AlphaFoldDB" id="A0A0L6CNI7"/>
<keyword evidence="3" id="KW-1185">Reference proteome</keyword>
<dbReference type="OrthoDB" id="5169219at2"/>
<dbReference type="EMBL" id="LAIR01000002">
    <property type="protein sequence ID" value="KNX35968.1"/>
    <property type="molecule type" value="Genomic_DNA"/>
</dbReference>
<accession>A0A0L6CNI7</accession>
<reference evidence="3" key="2">
    <citation type="submission" date="2015-03" db="EMBL/GenBank/DDBJ databases">
        <title>Luteipulveratus halotolerans sp. nov., a novel actinobacterium (Dermacoccaceae) from Sarawak, Malaysia.</title>
        <authorList>
            <person name="Juboi H."/>
            <person name="Basik A."/>
            <person name="Shamsul S.S."/>
            <person name="Arnold P."/>
            <person name="Schmitt E.K."/>
            <person name="Sanglier J.-J."/>
            <person name="Yeo T."/>
        </authorList>
    </citation>
    <scope>NUCLEOTIDE SEQUENCE [LARGE SCALE GENOMIC DNA]</scope>
    <source>
        <strain evidence="3">C296001</strain>
    </source>
</reference>
<dbReference type="STRING" id="1631356.VV01_00430"/>
<dbReference type="RefSeq" id="WP_050668162.1">
    <property type="nucleotide sequence ID" value="NZ_LAIR01000002.1"/>
</dbReference>
<dbReference type="PANTHER" id="PTHR35399:SF4">
    <property type="entry name" value="MEMBRANE PROTEIN"/>
    <property type="match status" value="1"/>
</dbReference>
<comment type="caution">
    <text evidence="2">The sequence shown here is derived from an EMBL/GenBank/DDBJ whole genome shotgun (WGS) entry which is preliminary data.</text>
</comment>
<reference evidence="2" key="1">
    <citation type="submission" date="2015-03" db="EMBL/GenBank/DDBJ databases">
        <title>Emergence of plasmid-mediated VIM-4 carbapenemase in Citrobacter freundii, co-harbouring armA, CTX-M-3, TEM-1 and QnrB at a cancer centre in Bulgaria.</title>
        <authorList>
            <person name="Sabtcheva S.D."/>
            <person name="Ivanov I.N."/>
        </authorList>
    </citation>
    <scope>NUCLEOTIDE SEQUENCE</scope>
    <source>
        <strain evidence="2">C296001</strain>
    </source>
</reference>
<dbReference type="Pfam" id="PF05787">
    <property type="entry name" value="PhoX"/>
    <property type="match status" value="2"/>
</dbReference>
<evidence type="ECO:0000313" key="1">
    <source>
        <dbReference type="EMBL" id="KNX35968.1"/>
    </source>
</evidence>
<organism evidence="2 3">
    <name type="scientific">Luteipulveratus halotolerans</name>
    <dbReference type="NCBI Taxonomy" id="1631356"/>
    <lineage>
        <taxon>Bacteria</taxon>
        <taxon>Bacillati</taxon>
        <taxon>Actinomycetota</taxon>
        <taxon>Actinomycetes</taxon>
        <taxon>Micrococcales</taxon>
        <taxon>Dermacoccaceae</taxon>
        <taxon>Luteipulveratus</taxon>
    </lineage>
</organism>